<gene>
    <name evidence="2" type="ORF">FC83_GL001069</name>
</gene>
<dbReference type="STRING" id="1423734.FC83_GL001069"/>
<dbReference type="Proteomes" id="UP000051236">
    <property type="component" value="Unassembled WGS sequence"/>
</dbReference>
<keyword evidence="3" id="KW-1185">Reference proteome</keyword>
<dbReference type="AlphaFoldDB" id="A0A0R1XST1"/>
<organism evidence="2 3">
    <name type="scientific">Agrilactobacillus composti DSM 18527 = JCM 14202</name>
    <dbReference type="NCBI Taxonomy" id="1423734"/>
    <lineage>
        <taxon>Bacteria</taxon>
        <taxon>Bacillati</taxon>
        <taxon>Bacillota</taxon>
        <taxon>Bacilli</taxon>
        <taxon>Lactobacillales</taxon>
        <taxon>Lactobacillaceae</taxon>
        <taxon>Agrilactobacillus</taxon>
    </lineage>
</organism>
<comment type="caution">
    <text evidence="2">The sequence shown here is derived from an EMBL/GenBank/DDBJ whole genome shotgun (WGS) entry which is preliminary data.</text>
</comment>
<dbReference type="eggNOG" id="ENOG5032NC2">
    <property type="taxonomic scope" value="Bacteria"/>
</dbReference>
<dbReference type="PATRIC" id="fig|1423734.3.peg.1082"/>
<sequence length="210" mass="22301">MKVYHDYPIMRIQCHKFNHIIFRRCIHHMFKHMSGFKKSLTKVSVLGLAVGSIALLSACSGNNTSQSSDASSKTSSVEKSSKSSSPASSKSQSTASQASETTSDSSSASTTSATSSTTTASSSSAASSQSSASSSATQQTITTGDQAQTYLKSQVDAQYQADGPTVYGFTNETTYQGQKAFRVEVGKNNGRSTVAIYDVLENGQYYKVNN</sequence>
<accession>A0A0R1XST1</accession>
<feature type="region of interest" description="Disordered" evidence="1">
    <location>
        <begin position="61"/>
        <end position="140"/>
    </location>
</feature>
<reference evidence="2 3" key="1">
    <citation type="journal article" date="2015" name="Genome Announc.">
        <title>Expanding the biotechnology potential of lactobacilli through comparative genomics of 213 strains and associated genera.</title>
        <authorList>
            <person name="Sun Z."/>
            <person name="Harris H.M."/>
            <person name="McCann A."/>
            <person name="Guo C."/>
            <person name="Argimon S."/>
            <person name="Zhang W."/>
            <person name="Yang X."/>
            <person name="Jeffery I.B."/>
            <person name="Cooney J.C."/>
            <person name="Kagawa T.F."/>
            <person name="Liu W."/>
            <person name="Song Y."/>
            <person name="Salvetti E."/>
            <person name="Wrobel A."/>
            <person name="Rasinkangas P."/>
            <person name="Parkhill J."/>
            <person name="Rea M.C."/>
            <person name="O'Sullivan O."/>
            <person name="Ritari J."/>
            <person name="Douillard F.P."/>
            <person name="Paul Ross R."/>
            <person name="Yang R."/>
            <person name="Briner A.E."/>
            <person name="Felis G.E."/>
            <person name="de Vos W.M."/>
            <person name="Barrangou R."/>
            <person name="Klaenhammer T.R."/>
            <person name="Caufield P.W."/>
            <person name="Cui Y."/>
            <person name="Zhang H."/>
            <person name="O'Toole P.W."/>
        </authorList>
    </citation>
    <scope>NUCLEOTIDE SEQUENCE [LARGE SCALE GENOMIC DNA]</scope>
    <source>
        <strain evidence="2 3">DSM 18527</strain>
    </source>
</reference>
<proteinExistence type="predicted"/>
<dbReference type="EMBL" id="AZGA01000084">
    <property type="protein sequence ID" value="KRM31067.1"/>
    <property type="molecule type" value="Genomic_DNA"/>
</dbReference>
<protein>
    <submittedName>
        <fullName evidence="2">Uncharacterized protein</fullName>
    </submittedName>
</protein>
<evidence type="ECO:0000313" key="2">
    <source>
        <dbReference type="EMBL" id="KRM31067.1"/>
    </source>
</evidence>
<evidence type="ECO:0000313" key="3">
    <source>
        <dbReference type="Proteomes" id="UP000051236"/>
    </source>
</evidence>
<evidence type="ECO:0000256" key="1">
    <source>
        <dbReference type="SAM" id="MobiDB-lite"/>
    </source>
</evidence>
<feature type="compositionally biased region" description="Low complexity" evidence="1">
    <location>
        <begin position="64"/>
        <end position="140"/>
    </location>
</feature>
<name>A0A0R1XST1_9LACO</name>